<dbReference type="AlphaFoldDB" id="Q27PS5"/>
<dbReference type="InterPro" id="IPR011042">
    <property type="entry name" value="6-blade_b-propeller_TolB-like"/>
</dbReference>
<dbReference type="Gene3D" id="2.120.10.30">
    <property type="entry name" value="TolB, C-terminal domain"/>
    <property type="match status" value="3"/>
</dbReference>
<feature type="non-terminal residue" evidence="2">
    <location>
        <position position="309"/>
    </location>
</feature>
<name>Q27PS5_VERVE</name>
<reference evidence="2" key="1">
    <citation type="submission" date="2006-02" db="EMBL/GenBank/DDBJ databases">
        <title>The Frequency of Eubacterium-to-Eukaryote Lateral Gene Transfers Shows Significant Cross-Taxa Variation within the Amoebozoa.</title>
        <authorList>
            <person name="Watkins R.F."/>
            <person name="Gray M.W."/>
        </authorList>
    </citation>
    <scope>NUCLEOTIDE SEQUENCE</scope>
</reference>
<dbReference type="SUPFAM" id="SSF101898">
    <property type="entry name" value="NHL repeat"/>
    <property type="match status" value="1"/>
</dbReference>
<sequence length="309" mass="33030">LQMPPRGIAIDKHDNIYICEWNNNTIRKITPDGVVVTLAGHPGHWGSRDGVGSKARFNGPSGLDVDTDGNVYVADYYNNTMRKVTPEGIVTTIAGHVGQWGSTDGSGEKARFNGPSGVRIDTEGNIIISDNNNNTVRKISNIDGNVSTIAGSAGKSAGSEDGNGQQARFFGPSGIAVAPDGTIFVCDRYNHTIRSISIVGEVTTIAGRVMQPGSADGKLTAARFNQPSGISVDKIGNLFVSDYYNHTIRKISPLGEVTTIAGMFGHQGAVEGFGDHIRLNHPFRNTIDSAGNLYICDEYNSIVRKLIRP</sequence>
<dbReference type="EMBL" id="DQ390350">
    <property type="protein sequence ID" value="ABD46562.1"/>
    <property type="molecule type" value="mRNA"/>
</dbReference>
<protein>
    <submittedName>
        <fullName evidence="2">NHL repeat-containing protein</fullName>
    </submittedName>
</protein>
<evidence type="ECO:0000256" key="1">
    <source>
        <dbReference type="ARBA" id="ARBA00022737"/>
    </source>
</evidence>
<feature type="non-terminal residue" evidence="2">
    <location>
        <position position="1"/>
    </location>
</feature>
<evidence type="ECO:0000313" key="2">
    <source>
        <dbReference type="EMBL" id="ABD46562.1"/>
    </source>
</evidence>
<proteinExistence type="evidence at transcript level"/>
<organism evidence="2">
    <name type="scientific">Vermamoeba vermiformis</name>
    <name type="common">Amoeba</name>
    <name type="synonym">Hartmannella vermiformis</name>
    <dbReference type="NCBI Taxonomy" id="5778"/>
    <lineage>
        <taxon>Eukaryota</taxon>
        <taxon>Amoebozoa</taxon>
        <taxon>Tubulinea</taxon>
        <taxon>Echinamoebida</taxon>
        <taxon>Vermamoeba</taxon>
    </lineage>
</organism>
<dbReference type="PANTHER" id="PTHR13833:SF71">
    <property type="entry name" value="NHL DOMAIN-CONTAINING PROTEIN"/>
    <property type="match status" value="1"/>
</dbReference>
<accession>Q27PS5</accession>
<keyword evidence="1" id="KW-0677">Repeat</keyword>
<dbReference type="InterPro" id="IPR001258">
    <property type="entry name" value="NHL_repeat"/>
</dbReference>
<dbReference type="Pfam" id="PF01436">
    <property type="entry name" value="NHL"/>
    <property type="match status" value="4"/>
</dbReference>
<dbReference type="PANTHER" id="PTHR13833">
    <property type="match status" value="1"/>
</dbReference>